<protein>
    <recommendedName>
        <fullName evidence="1">PrcB C-terminal domain-containing protein</fullName>
    </recommendedName>
</protein>
<comment type="caution">
    <text evidence="2">The sequence shown here is derived from an EMBL/GenBank/DDBJ whole genome shotgun (WGS) entry which is preliminary data.</text>
</comment>
<organism evidence="2 3">
    <name type="scientific">Tissierella creatinophila DSM 6911</name>
    <dbReference type="NCBI Taxonomy" id="1123403"/>
    <lineage>
        <taxon>Bacteria</taxon>
        <taxon>Bacillati</taxon>
        <taxon>Bacillota</taxon>
        <taxon>Tissierellia</taxon>
        <taxon>Tissierellales</taxon>
        <taxon>Tissierellaceae</taxon>
        <taxon>Tissierella</taxon>
    </lineage>
</organism>
<dbReference type="RefSeq" id="WP_158016409.1">
    <property type="nucleotide sequence ID" value="NZ_LTDM01000011.1"/>
</dbReference>
<feature type="domain" description="PrcB C-terminal" evidence="1">
    <location>
        <begin position="68"/>
        <end position="128"/>
    </location>
</feature>
<name>A0A1U7M6Z5_TISCR</name>
<dbReference type="OrthoDB" id="422698at2"/>
<keyword evidence="3" id="KW-1185">Reference proteome</keyword>
<dbReference type="Pfam" id="PF14343">
    <property type="entry name" value="PrcB_C"/>
    <property type="match status" value="1"/>
</dbReference>
<evidence type="ECO:0000313" key="3">
    <source>
        <dbReference type="Proteomes" id="UP000186112"/>
    </source>
</evidence>
<dbReference type="InterPro" id="IPR025748">
    <property type="entry name" value="PrcB_C_dom"/>
</dbReference>
<dbReference type="AlphaFoldDB" id="A0A1U7M6Z5"/>
<dbReference type="Proteomes" id="UP000186112">
    <property type="component" value="Unassembled WGS sequence"/>
</dbReference>
<accession>A0A1U7M6Z5</accession>
<proteinExistence type="predicted"/>
<sequence>MKRYIIFGVALLVIIGSLLVPKILKGDDGEINYKIVLKEDIPEKIKEMLPTYIMEERALSCKYEGEVYIIVTRGEKKSKGYSVEIEKIVRENHDKDKFDIRVFAEFEDPKPDEVLPQEYSYPYTIVKTKLKDVPEKIYLDTNYDD</sequence>
<reference evidence="2 3" key="1">
    <citation type="submission" date="2016-02" db="EMBL/GenBank/DDBJ databases">
        <title>Genome sequence of Tissierella creatinophila DSM 6911.</title>
        <authorList>
            <person name="Poehlein A."/>
            <person name="Daniel R."/>
        </authorList>
    </citation>
    <scope>NUCLEOTIDE SEQUENCE [LARGE SCALE GENOMIC DNA]</scope>
    <source>
        <strain evidence="2 3">DSM 6911</strain>
    </source>
</reference>
<dbReference type="EMBL" id="LTDM01000011">
    <property type="protein sequence ID" value="OLS03056.1"/>
    <property type="molecule type" value="Genomic_DNA"/>
</dbReference>
<evidence type="ECO:0000259" key="1">
    <source>
        <dbReference type="Pfam" id="PF14343"/>
    </source>
</evidence>
<evidence type="ECO:0000313" key="2">
    <source>
        <dbReference type="EMBL" id="OLS03056.1"/>
    </source>
</evidence>
<gene>
    <name evidence="2" type="ORF">TICRE_07520</name>
</gene>